<dbReference type="InterPro" id="IPR001313">
    <property type="entry name" value="Pumilio_RNA-bd_rpt"/>
</dbReference>
<dbReference type="Proteomes" id="UP001187192">
    <property type="component" value="Unassembled WGS sequence"/>
</dbReference>
<dbReference type="PANTHER" id="PTHR12537">
    <property type="entry name" value="RNA BINDING PROTEIN PUMILIO-RELATED"/>
    <property type="match status" value="1"/>
</dbReference>
<evidence type="ECO:0000313" key="8">
    <source>
        <dbReference type="Proteomes" id="UP001187192"/>
    </source>
</evidence>
<feature type="repeat" description="Pumilio" evidence="5">
    <location>
        <begin position="577"/>
        <end position="613"/>
    </location>
</feature>
<feature type="repeat" description="Pumilio" evidence="5">
    <location>
        <begin position="466"/>
        <end position="501"/>
    </location>
</feature>
<feature type="repeat" description="Pumilio" evidence="5">
    <location>
        <begin position="686"/>
        <end position="724"/>
    </location>
</feature>
<dbReference type="InterPro" id="IPR011989">
    <property type="entry name" value="ARM-like"/>
</dbReference>
<dbReference type="InterPro" id="IPR016024">
    <property type="entry name" value="ARM-type_fold"/>
</dbReference>
<dbReference type="InterPro" id="IPR033133">
    <property type="entry name" value="PUM-HD"/>
</dbReference>
<dbReference type="Pfam" id="PF00806">
    <property type="entry name" value="PUF"/>
    <property type="match status" value="8"/>
</dbReference>
<dbReference type="GO" id="GO:0003729">
    <property type="term" value="F:mRNA binding"/>
    <property type="evidence" value="ECO:0007669"/>
    <property type="project" value="TreeGrafter"/>
</dbReference>
<keyword evidence="1" id="KW-0677">Repeat</keyword>
<dbReference type="PROSITE" id="PS50303">
    <property type="entry name" value="PUM_HD"/>
    <property type="match status" value="1"/>
</dbReference>
<feature type="repeat" description="Pumilio" evidence="5">
    <location>
        <begin position="502"/>
        <end position="541"/>
    </location>
</feature>
<evidence type="ECO:0000259" key="6">
    <source>
        <dbReference type="PROSITE" id="PS50303"/>
    </source>
</evidence>
<sequence>MEGKRSELEFDEFEKLLGEIPNATSGNPHSGVSIPKGVYADESLSPVCMNSYYKEPLSEKLQNKGRLDEGKNLLNKMQRSPTKGVVQLQSAETNFPDDHSLTSVFAELNFKEVVPMDAGANPPLEKSFHNYNQKKQDSNMDTPVTVVPPFRTPNNIPYNFYGFDVTKFGHESANLARLSPQELRRHHHVASCQPVENVPAAVPLDHSMPGFPFLSNGSVPGMQFPVMSDRQQFFLDAQAQIPYLNPQQTNQQQVGWSNVEEEQRYHRYLHLQQVPNQQLEGQHLLHGNGNITTRLIRNPRQPISRQYEQFKQESLQNGYAMHRESNQPNPAFSSVEFNATKAWEKVVKQSCPEKILARSHGLNMLGGNESFAHVVQSGKVLPNGHFFHHLSNAGFYQLDNERSWDMYPNIRDFRSADLKSLPLKYNSLNEVTGRIYQMAKDQHGCRFLQRKFSEGTKKEVEMIFNEIIDHIVELMTDPFGNYLVQKLLEVCNEDQQLQIIHSITRKRGELTRISCDMHGTRAVQKVIETLKSVEQFSMVVSSLGHDPVALMKNANGNHVAQRCLQHLKPVHTEFLFEAANVYCVELAKDRHGCCVLQKCLSHSDDERRRRLISEIASNALIFSQDAYGNYVVQYIFELEIPWATAAILSQLDGSYGDLSVQKHSSNVVERILKCTGEEHCHRVVQELIDSPRLDQIMQDPFGNYVIQAALVHSKTERGDEKVRNLTTEEDR</sequence>
<keyword evidence="8" id="KW-1185">Reference proteome</keyword>
<dbReference type="GO" id="GO:0005737">
    <property type="term" value="C:cytoplasm"/>
    <property type="evidence" value="ECO:0007669"/>
    <property type="project" value="TreeGrafter"/>
</dbReference>
<feature type="repeat" description="Pumilio" evidence="5">
    <location>
        <begin position="614"/>
        <end position="649"/>
    </location>
</feature>
<dbReference type="PROSITE" id="PS50302">
    <property type="entry name" value="PUM"/>
    <property type="match status" value="6"/>
</dbReference>
<dbReference type="SUPFAM" id="SSF48371">
    <property type="entry name" value="ARM repeat"/>
    <property type="match status" value="1"/>
</dbReference>
<evidence type="ECO:0000256" key="4">
    <source>
        <dbReference type="ARBA" id="ARBA00058490"/>
    </source>
</evidence>
<accession>A0AA88D8B3</accession>
<dbReference type="Gene3D" id="1.25.10.10">
    <property type="entry name" value="Leucine-rich Repeat Variant"/>
    <property type="match status" value="1"/>
</dbReference>
<protein>
    <recommendedName>
        <fullName evidence="6">PUM-HD domain-containing protein</fullName>
    </recommendedName>
</protein>
<dbReference type="PANTHER" id="PTHR12537:SF147">
    <property type="entry name" value="PUMILIO HOMOLOG 12"/>
    <property type="match status" value="1"/>
</dbReference>
<dbReference type="FunFam" id="1.25.10.10:FF:000237">
    <property type="entry name" value="Pumilio homolog 9"/>
    <property type="match status" value="1"/>
</dbReference>
<dbReference type="CDD" id="cd07920">
    <property type="entry name" value="Pumilio"/>
    <property type="match status" value="1"/>
</dbReference>
<evidence type="ECO:0000256" key="3">
    <source>
        <dbReference type="ARBA" id="ARBA00022884"/>
    </source>
</evidence>
<dbReference type="SMART" id="SM00025">
    <property type="entry name" value="Pumilio"/>
    <property type="match status" value="8"/>
</dbReference>
<reference evidence="7" key="1">
    <citation type="submission" date="2023-07" db="EMBL/GenBank/DDBJ databases">
        <title>draft genome sequence of fig (Ficus carica).</title>
        <authorList>
            <person name="Takahashi T."/>
            <person name="Nishimura K."/>
        </authorList>
    </citation>
    <scope>NUCLEOTIDE SEQUENCE</scope>
</reference>
<dbReference type="InterPro" id="IPR033712">
    <property type="entry name" value="Pumilio_RNA-bd"/>
</dbReference>
<organism evidence="7 8">
    <name type="scientific">Ficus carica</name>
    <name type="common">Common fig</name>
    <dbReference type="NCBI Taxonomy" id="3494"/>
    <lineage>
        <taxon>Eukaryota</taxon>
        <taxon>Viridiplantae</taxon>
        <taxon>Streptophyta</taxon>
        <taxon>Embryophyta</taxon>
        <taxon>Tracheophyta</taxon>
        <taxon>Spermatophyta</taxon>
        <taxon>Magnoliopsida</taxon>
        <taxon>eudicotyledons</taxon>
        <taxon>Gunneridae</taxon>
        <taxon>Pentapetalae</taxon>
        <taxon>rosids</taxon>
        <taxon>fabids</taxon>
        <taxon>Rosales</taxon>
        <taxon>Moraceae</taxon>
        <taxon>Ficeae</taxon>
        <taxon>Ficus</taxon>
    </lineage>
</organism>
<comment type="function">
    <text evidence="4">Sequence-specific RNA-binding protein that regulates translation and mRNA stability by binding the 3'-UTR of target mRNAs.</text>
</comment>
<gene>
    <name evidence="7" type="ORF">TIFTF001_018851</name>
</gene>
<dbReference type="Gramene" id="FCD_00024361-RA">
    <property type="protein sequence ID" value="FCD_00024361-RA:cds"/>
    <property type="gene ID" value="FCD_00024361"/>
</dbReference>
<proteinExistence type="predicted"/>
<evidence type="ECO:0000256" key="1">
    <source>
        <dbReference type="ARBA" id="ARBA00022737"/>
    </source>
</evidence>
<name>A0AA88D8B3_FICCA</name>
<comment type="caution">
    <text evidence="7">The sequence shown here is derived from an EMBL/GenBank/DDBJ whole genome shotgun (WGS) entry which is preliminary data.</text>
</comment>
<feature type="repeat" description="Pumilio" evidence="5">
    <location>
        <begin position="430"/>
        <end position="465"/>
    </location>
</feature>
<keyword evidence="3" id="KW-0694">RNA-binding</keyword>
<evidence type="ECO:0000256" key="5">
    <source>
        <dbReference type="PROSITE-ProRule" id="PRU00317"/>
    </source>
</evidence>
<dbReference type="EMBL" id="BTGU01000031">
    <property type="protein sequence ID" value="GMN49688.1"/>
    <property type="molecule type" value="Genomic_DNA"/>
</dbReference>
<dbReference type="GO" id="GO:0006417">
    <property type="term" value="P:regulation of translation"/>
    <property type="evidence" value="ECO:0007669"/>
    <property type="project" value="UniProtKB-KW"/>
</dbReference>
<evidence type="ECO:0000313" key="7">
    <source>
        <dbReference type="EMBL" id="GMN49688.1"/>
    </source>
</evidence>
<evidence type="ECO:0000256" key="2">
    <source>
        <dbReference type="ARBA" id="ARBA00022845"/>
    </source>
</evidence>
<keyword evidence="2" id="KW-0810">Translation regulation</keyword>
<dbReference type="AlphaFoldDB" id="A0AA88D8B3"/>
<feature type="domain" description="PUM-HD" evidence="6">
    <location>
        <begin position="405"/>
        <end position="731"/>
    </location>
</feature>